<dbReference type="InterPro" id="IPR048297">
    <property type="entry name" value="DUF936_dom_pln"/>
</dbReference>
<sequence>MASLVPGVLIKLLQNINSNLKVRGEYRSILLQVISIVPSITGSGLWPNHGFFIKVSDSSHTTYVTLSKEDTNLILNNKLQLGQFFYVDKMEAGAQVPILVGVRPVPGRHPFVGNPKDLMQLVEESEGLMLVDKESGTAMKLSEATKDEIAKKKIVIKEEKGAVASRYMLGALKQKSEGREIDQIGIGKGIGPLKGKQHELKVLPYVCVCFQLYGLVNSKSVTHLAVECQSRALSPSGTCDDASTRKSDIDSLISSKENTTSSNLVAVKCTNKQENVNLNCLPNGNNKKQSSHESISWSSLPVTLLKPGKGMLRRGNLSFMVAEEAQKEANAVANLVKCLGLFADIYSSASPENPHPYISKFFTLYKLIEKTDITIPMKDTLQNLPINSAVESSKKSASLHRRSTNKNPRPSSELTEAEKLEWLKGDGLKEIMELKKNLSNETQTWFLKFLEEALEIGFIQEKKGKEITADLSVESNNHIALTLSLLKQSNEWLDKVRSNLISEKNELLLEIVDGLKQKVYACLLVHVDSAALALESKN</sequence>
<evidence type="ECO:0008006" key="6">
    <source>
        <dbReference type="Google" id="ProtNLM"/>
    </source>
</evidence>
<feature type="compositionally biased region" description="Polar residues" evidence="1">
    <location>
        <begin position="405"/>
        <end position="414"/>
    </location>
</feature>
<evidence type="ECO:0000313" key="4">
    <source>
        <dbReference type="EMBL" id="KAL3825079.1"/>
    </source>
</evidence>
<dbReference type="Proteomes" id="UP001634393">
    <property type="component" value="Unassembled WGS sequence"/>
</dbReference>
<gene>
    <name evidence="4" type="ORF">ACJIZ3_021108</name>
</gene>
<reference evidence="4 5" key="1">
    <citation type="submission" date="2024-12" db="EMBL/GenBank/DDBJ databases">
        <title>The unique morphological basis and parallel evolutionary history of personate flowers in Penstemon.</title>
        <authorList>
            <person name="Depatie T.H."/>
            <person name="Wessinger C.A."/>
        </authorList>
    </citation>
    <scope>NUCLEOTIDE SEQUENCE [LARGE SCALE GENOMIC DNA]</scope>
    <source>
        <strain evidence="4">WTNN_2</strain>
        <tissue evidence="4">Leaf</tissue>
    </source>
</reference>
<dbReference type="InterPro" id="IPR010341">
    <property type="entry name" value="DUF936_pln"/>
</dbReference>
<comment type="caution">
    <text evidence="4">The sequence shown here is derived from an EMBL/GenBank/DDBJ whole genome shotgun (WGS) entry which is preliminary data.</text>
</comment>
<dbReference type="Pfam" id="PF21647">
    <property type="entry name" value="DUF6857"/>
    <property type="match status" value="2"/>
</dbReference>
<feature type="domain" description="DUF6857" evidence="3">
    <location>
        <begin position="393"/>
        <end position="533"/>
    </location>
</feature>
<evidence type="ECO:0000313" key="5">
    <source>
        <dbReference type="Proteomes" id="UP001634393"/>
    </source>
</evidence>
<dbReference type="Pfam" id="PF06075">
    <property type="entry name" value="DUF936"/>
    <property type="match status" value="1"/>
</dbReference>
<keyword evidence="5" id="KW-1185">Reference proteome</keyword>
<proteinExistence type="predicted"/>
<dbReference type="InterPro" id="IPR049172">
    <property type="entry name" value="DUF6857_pln"/>
</dbReference>
<organism evidence="4 5">
    <name type="scientific">Penstemon smallii</name>
    <dbReference type="NCBI Taxonomy" id="265156"/>
    <lineage>
        <taxon>Eukaryota</taxon>
        <taxon>Viridiplantae</taxon>
        <taxon>Streptophyta</taxon>
        <taxon>Embryophyta</taxon>
        <taxon>Tracheophyta</taxon>
        <taxon>Spermatophyta</taxon>
        <taxon>Magnoliopsida</taxon>
        <taxon>eudicotyledons</taxon>
        <taxon>Gunneridae</taxon>
        <taxon>Pentapetalae</taxon>
        <taxon>asterids</taxon>
        <taxon>lamiids</taxon>
        <taxon>Lamiales</taxon>
        <taxon>Plantaginaceae</taxon>
        <taxon>Cheloneae</taxon>
        <taxon>Penstemon</taxon>
    </lineage>
</organism>
<evidence type="ECO:0000259" key="3">
    <source>
        <dbReference type="Pfam" id="PF21647"/>
    </source>
</evidence>
<feature type="region of interest" description="Disordered" evidence="1">
    <location>
        <begin position="392"/>
        <end position="416"/>
    </location>
</feature>
<dbReference type="PANTHER" id="PTHR31928">
    <property type="entry name" value="EXPRESSED PROTEIN"/>
    <property type="match status" value="1"/>
</dbReference>
<protein>
    <recommendedName>
        <fullName evidence="6">DUF936 family protein</fullName>
    </recommendedName>
</protein>
<dbReference type="EMBL" id="JBJXBP010000006">
    <property type="protein sequence ID" value="KAL3825079.1"/>
    <property type="molecule type" value="Genomic_DNA"/>
</dbReference>
<evidence type="ECO:0000259" key="2">
    <source>
        <dbReference type="Pfam" id="PF06075"/>
    </source>
</evidence>
<feature type="domain" description="DUF6857" evidence="3">
    <location>
        <begin position="286"/>
        <end position="376"/>
    </location>
</feature>
<name>A0ABD3SKI5_9LAMI</name>
<feature type="domain" description="DUF936" evidence="2">
    <location>
        <begin position="4"/>
        <end position="119"/>
    </location>
</feature>
<accession>A0ABD3SKI5</accession>
<dbReference type="AlphaFoldDB" id="A0ABD3SKI5"/>
<evidence type="ECO:0000256" key="1">
    <source>
        <dbReference type="SAM" id="MobiDB-lite"/>
    </source>
</evidence>
<dbReference type="PANTHER" id="PTHR31928:SF2">
    <property type="entry name" value="EXPRESSED PROTEIN"/>
    <property type="match status" value="1"/>
</dbReference>